<reference evidence="2 3" key="1">
    <citation type="journal article" date="2013" name="Curr. Biol.">
        <title>The Genome of the Foraminiferan Reticulomyxa filosa.</title>
        <authorList>
            <person name="Glockner G."/>
            <person name="Hulsmann N."/>
            <person name="Schleicher M."/>
            <person name="Noegel A.A."/>
            <person name="Eichinger L."/>
            <person name="Gallinger C."/>
            <person name="Pawlowski J."/>
            <person name="Sierra R."/>
            <person name="Euteneuer U."/>
            <person name="Pillet L."/>
            <person name="Moustafa A."/>
            <person name="Platzer M."/>
            <person name="Groth M."/>
            <person name="Szafranski K."/>
            <person name="Schliwa M."/>
        </authorList>
    </citation>
    <scope>NUCLEOTIDE SEQUENCE [LARGE SCALE GENOMIC DNA]</scope>
</reference>
<proteinExistence type="predicted"/>
<feature type="region of interest" description="Disordered" evidence="1">
    <location>
        <begin position="49"/>
        <end position="104"/>
    </location>
</feature>
<feature type="compositionally biased region" description="Polar residues" evidence="1">
    <location>
        <begin position="80"/>
        <end position="101"/>
    </location>
</feature>
<accession>X6MX00</accession>
<dbReference type="EMBL" id="ASPP01016294">
    <property type="protein sequence ID" value="ETO17615.1"/>
    <property type="molecule type" value="Genomic_DNA"/>
</dbReference>
<feature type="non-terminal residue" evidence="2">
    <location>
        <position position="350"/>
    </location>
</feature>
<evidence type="ECO:0000256" key="1">
    <source>
        <dbReference type="SAM" id="MobiDB-lite"/>
    </source>
</evidence>
<feature type="compositionally biased region" description="Basic residues" evidence="1">
    <location>
        <begin position="224"/>
        <end position="235"/>
    </location>
</feature>
<feature type="compositionally biased region" description="Acidic residues" evidence="1">
    <location>
        <begin position="184"/>
        <end position="202"/>
    </location>
</feature>
<protein>
    <submittedName>
        <fullName evidence="2">Uncharacterized protein</fullName>
    </submittedName>
</protein>
<organism evidence="2 3">
    <name type="scientific">Reticulomyxa filosa</name>
    <dbReference type="NCBI Taxonomy" id="46433"/>
    <lineage>
        <taxon>Eukaryota</taxon>
        <taxon>Sar</taxon>
        <taxon>Rhizaria</taxon>
        <taxon>Retaria</taxon>
        <taxon>Foraminifera</taxon>
        <taxon>Monothalamids</taxon>
        <taxon>Reticulomyxidae</taxon>
        <taxon>Reticulomyxa</taxon>
    </lineage>
</organism>
<feature type="compositionally biased region" description="Low complexity" evidence="1">
    <location>
        <begin position="68"/>
        <end position="78"/>
    </location>
</feature>
<sequence length="350" mass="38931">MLLQGIVKRMTNEMREMLIRKWKKRFCLPHHQNVRSLNGGHAHSRIGSEFASESAQGNMATFHKRRLQQQQTTSSGGSFAQRSNNDSSHIQRSVGNDSQMSIGHGMSIGMARTHDIMAPIKNGLQKTVKFSGKAQSNGHMLEDEGGGEEGGEEKKKKKKMTHLAAIQRNDRKKRNKQTKKEENGDIDEDEDEEEGEDNDDGDSNTTRKKMTTTTKTMKNEEKKKKEKSKNKNTKHKTADNNNDEEEDSTKRSLGMIPSSASHSQLSALGGISISDLQGEMSEMDREVFMPELTEGLAVNGVLVNRHGRVPLSVLLGAVVICIIHGLQKNNIEDIVATSVINTLICVLKEQ</sequence>
<keyword evidence="3" id="KW-1185">Reference proteome</keyword>
<name>X6MX00_RETFI</name>
<evidence type="ECO:0000313" key="3">
    <source>
        <dbReference type="Proteomes" id="UP000023152"/>
    </source>
</evidence>
<feature type="region of interest" description="Disordered" evidence="1">
    <location>
        <begin position="132"/>
        <end position="256"/>
    </location>
</feature>
<dbReference type="Proteomes" id="UP000023152">
    <property type="component" value="Unassembled WGS sequence"/>
</dbReference>
<dbReference type="AlphaFoldDB" id="X6MX00"/>
<comment type="caution">
    <text evidence="2">The sequence shown here is derived from an EMBL/GenBank/DDBJ whole genome shotgun (WGS) entry which is preliminary data.</text>
</comment>
<gene>
    <name evidence="2" type="ORF">RFI_19705</name>
</gene>
<evidence type="ECO:0000313" key="2">
    <source>
        <dbReference type="EMBL" id="ETO17615.1"/>
    </source>
</evidence>